<dbReference type="RefSeq" id="WP_089683883.1">
    <property type="nucleotide sequence ID" value="NZ_FNFO01000006.1"/>
</dbReference>
<evidence type="ECO:0000313" key="5">
    <source>
        <dbReference type="Proteomes" id="UP000198510"/>
    </source>
</evidence>
<evidence type="ECO:0000256" key="1">
    <source>
        <dbReference type="SAM" id="Phobius"/>
    </source>
</evidence>
<keyword evidence="1" id="KW-0812">Transmembrane</keyword>
<dbReference type="Pfam" id="PF04773">
    <property type="entry name" value="FecR"/>
    <property type="match status" value="1"/>
</dbReference>
<proteinExistence type="predicted"/>
<dbReference type="PIRSF" id="PIRSF018266">
    <property type="entry name" value="FecR"/>
    <property type="match status" value="1"/>
</dbReference>
<dbReference type="InterPro" id="IPR012373">
    <property type="entry name" value="Ferrdict_sens_TM"/>
</dbReference>
<evidence type="ECO:0000259" key="2">
    <source>
        <dbReference type="Pfam" id="PF04773"/>
    </source>
</evidence>
<sequence length="336" mass="38274">MNYETFGAKELAQDESFQQWVLQGDRTSHAFWTQWVQEHPEKREDVEEARHFLTSLRFRQHALTSEELTQMWERIDHATAPPALRVTSRWGMGQRVAATVALLLTLGAALYLWQARTPAEYVTAFGETREIILPDGTVALLNGNTRLRLADTWDAAHVREVWLDGEAFFQVTHQEAYEENARFRVHTADLDVEVLGTEFNVTTATQGTQVVLETGKVRVDLAPSQLAQEVVMEPGELVAFSRATRQVEQRPVNTERYTSWTDRYLVIDDMSLHEIGELITRTYGRPVIIADTSLAQQHLSGNLPADNLELLLDALAMSRNLAITYENDNILIKRKE</sequence>
<feature type="transmembrane region" description="Helical" evidence="1">
    <location>
        <begin position="95"/>
        <end position="113"/>
    </location>
</feature>
<dbReference type="Proteomes" id="UP000198510">
    <property type="component" value="Unassembled WGS sequence"/>
</dbReference>
<dbReference type="EMBL" id="FNFO01000006">
    <property type="protein sequence ID" value="SDL49220.1"/>
    <property type="molecule type" value="Genomic_DNA"/>
</dbReference>
<keyword evidence="5" id="KW-1185">Reference proteome</keyword>
<keyword evidence="1" id="KW-0472">Membrane</keyword>
<dbReference type="OrthoDB" id="1523489at2"/>
<dbReference type="Gene3D" id="3.55.50.30">
    <property type="match status" value="1"/>
</dbReference>
<accession>A0A1G9KH39</accession>
<gene>
    <name evidence="4" type="ORF">SAMN05421823_106164</name>
</gene>
<dbReference type="STRING" id="1075417.SAMN05421823_106164"/>
<feature type="domain" description="Protein FecR C-terminal" evidence="3">
    <location>
        <begin position="264"/>
        <end position="332"/>
    </location>
</feature>
<dbReference type="GO" id="GO:0016989">
    <property type="term" value="F:sigma factor antagonist activity"/>
    <property type="evidence" value="ECO:0007669"/>
    <property type="project" value="TreeGrafter"/>
</dbReference>
<evidence type="ECO:0000259" key="3">
    <source>
        <dbReference type="Pfam" id="PF16344"/>
    </source>
</evidence>
<organism evidence="4 5">
    <name type="scientific">Catalinimonas alkaloidigena</name>
    <dbReference type="NCBI Taxonomy" id="1075417"/>
    <lineage>
        <taxon>Bacteria</taxon>
        <taxon>Pseudomonadati</taxon>
        <taxon>Bacteroidota</taxon>
        <taxon>Cytophagia</taxon>
        <taxon>Cytophagales</taxon>
        <taxon>Catalimonadaceae</taxon>
        <taxon>Catalinimonas</taxon>
    </lineage>
</organism>
<evidence type="ECO:0000313" key="4">
    <source>
        <dbReference type="EMBL" id="SDL49220.1"/>
    </source>
</evidence>
<dbReference type="AlphaFoldDB" id="A0A1G9KH39"/>
<reference evidence="4 5" key="1">
    <citation type="submission" date="2016-10" db="EMBL/GenBank/DDBJ databases">
        <authorList>
            <person name="de Groot N.N."/>
        </authorList>
    </citation>
    <scope>NUCLEOTIDE SEQUENCE [LARGE SCALE GENOMIC DNA]</scope>
    <source>
        <strain evidence="4 5">DSM 25186</strain>
    </source>
</reference>
<feature type="domain" description="FecR protein" evidence="2">
    <location>
        <begin position="120"/>
        <end position="218"/>
    </location>
</feature>
<dbReference type="PANTHER" id="PTHR30273">
    <property type="entry name" value="PERIPLASMIC SIGNAL SENSOR AND SIGMA FACTOR ACTIVATOR FECR-RELATED"/>
    <property type="match status" value="1"/>
</dbReference>
<name>A0A1G9KH39_9BACT</name>
<keyword evidence="1" id="KW-1133">Transmembrane helix</keyword>
<dbReference type="Gene3D" id="2.60.120.1440">
    <property type="match status" value="1"/>
</dbReference>
<dbReference type="PANTHER" id="PTHR30273:SF2">
    <property type="entry name" value="PROTEIN FECR"/>
    <property type="match status" value="1"/>
</dbReference>
<dbReference type="InterPro" id="IPR006860">
    <property type="entry name" value="FecR"/>
</dbReference>
<protein>
    <submittedName>
        <fullName evidence="4">Ferric-dicitrate binding protein FerR, regulates iron transport through sigma-19</fullName>
    </submittedName>
</protein>
<dbReference type="Pfam" id="PF16344">
    <property type="entry name" value="FecR_C"/>
    <property type="match status" value="1"/>
</dbReference>
<dbReference type="InterPro" id="IPR032508">
    <property type="entry name" value="FecR_C"/>
</dbReference>